<protein>
    <submittedName>
        <fullName evidence="3">Uncharacterized protein</fullName>
    </submittedName>
</protein>
<keyword evidence="2" id="KW-0472">Membrane</keyword>
<accession>A0AAD5V8M0</accession>
<keyword evidence="2" id="KW-1133">Transmembrane helix</keyword>
<feature type="region of interest" description="Disordered" evidence="1">
    <location>
        <begin position="261"/>
        <end position="285"/>
    </location>
</feature>
<proteinExistence type="predicted"/>
<feature type="transmembrane region" description="Helical" evidence="2">
    <location>
        <begin position="84"/>
        <end position="106"/>
    </location>
</feature>
<feature type="transmembrane region" description="Helical" evidence="2">
    <location>
        <begin position="226"/>
        <end position="244"/>
    </location>
</feature>
<organism evidence="3 4">
    <name type="scientific">Meripilus lineatus</name>
    <dbReference type="NCBI Taxonomy" id="2056292"/>
    <lineage>
        <taxon>Eukaryota</taxon>
        <taxon>Fungi</taxon>
        <taxon>Dikarya</taxon>
        <taxon>Basidiomycota</taxon>
        <taxon>Agaricomycotina</taxon>
        <taxon>Agaricomycetes</taxon>
        <taxon>Polyporales</taxon>
        <taxon>Meripilaceae</taxon>
        <taxon>Meripilus</taxon>
    </lineage>
</organism>
<name>A0AAD5V8M0_9APHY</name>
<reference evidence="3" key="1">
    <citation type="submission" date="2022-07" db="EMBL/GenBank/DDBJ databases">
        <title>Genome Sequence of Physisporinus lineatus.</title>
        <authorList>
            <person name="Buettner E."/>
        </authorList>
    </citation>
    <scope>NUCLEOTIDE SEQUENCE</scope>
    <source>
        <strain evidence="3">VT162</strain>
    </source>
</reference>
<evidence type="ECO:0000256" key="1">
    <source>
        <dbReference type="SAM" id="MobiDB-lite"/>
    </source>
</evidence>
<dbReference type="EMBL" id="JANAWD010000157">
    <property type="protein sequence ID" value="KAJ3485318.1"/>
    <property type="molecule type" value="Genomic_DNA"/>
</dbReference>
<dbReference type="Proteomes" id="UP001212997">
    <property type="component" value="Unassembled WGS sequence"/>
</dbReference>
<feature type="transmembrane region" description="Helical" evidence="2">
    <location>
        <begin position="199"/>
        <end position="220"/>
    </location>
</feature>
<dbReference type="AlphaFoldDB" id="A0AAD5V8M0"/>
<feature type="transmembrane region" description="Helical" evidence="2">
    <location>
        <begin position="118"/>
        <end position="139"/>
    </location>
</feature>
<sequence length="345" mass="37996">MVDWSSPEQIAQNEVSFVKIAHVFAGFYFWEYLTSLDFEWSFLSRQRKFTWPMIPYFVGRYAALFIAIALLVSVDIGRPIDCQALFTSIAVGILFAFGLASVNLAIRAMVVWSMNMYCVIPLCIMIAIHWGLGGAAVMIKAQWSPAGACAALEIRHTFFAAAIVYSTIMDFVVLALCAWKLLPKRSNSHLMELLFNDGLVYFLAAFLLNVPLAVLAILNLNPIIDLIFVGPAATIATTVASRAVRRLSNFSATSPAVYVTDSNGPPQSNTSKTSHASVGIRADRTRVRSPPRVPVTGIHVEMDTFTGSIGEDSIRQDRYGQYTKYAGLEEAEKGQTIDLTHDPVP</sequence>
<keyword evidence="4" id="KW-1185">Reference proteome</keyword>
<feature type="transmembrane region" description="Helical" evidence="2">
    <location>
        <begin position="159"/>
        <end position="179"/>
    </location>
</feature>
<comment type="caution">
    <text evidence="3">The sequence shown here is derived from an EMBL/GenBank/DDBJ whole genome shotgun (WGS) entry which is preliminary data.</text>
</comment>
<evidence type="ECO:0000256" key="2">
    <source>
        <dbReference type="SAM" id="Phobius"/>
    </source>
</evidence>
<keyword evidence="2" id="KW-0812">Transmembrane</keyword>
<feature type="transmembrane region" description="Helical" evidence="2">
    <location>
        <begin position="54"/>
        <end position="72"/>
    </location>
</feature>
<evidence type="ECO:0000313" key="4">
    <source>
        <dbReference type="Proteomes" id="UP001212997"/>
    </source>
</evidence>
<gene>
    <name evidence="3" type="ORF">NLI96_g5034</name>
</gene>
<feature type="compositionally biased region" description="Polar residues" evidence="1">
    <location>
        <begin position="261"/>
        <end position="276"/>
    </location>
</feature>
<evidence type="ECO:0000313" key="3">
    <source>
        <dbReference type="EMBL" id="KAJ3485318.1"/>
    </source>
</evidence>